<dbReference type="AlphaFoldDB" id="Q01SF3"/>
<dbReference type="EMBL" id="CP000473">
    <property type="protein sequence ID" value="ABJ87417.1"/>
    <property type="molecule type" value="Genomic_DNA"/>
</dbReference>
<dbReference type="HOGENOM" id="CLU_132147_1_0_0"/>
<dbReference type="NCBIfam" id="TIGR02246">
    <property type="entry name" value="SgcJ/EcaC family oxidoreductase"/>
    <property type="match status" value="1"/>
</dbReference>
<feature type="domain" description="DUF4440" evidence="2">
    <location>
        <begin position="22"/>
        <end position="132"/>
    </location>
</feature>
<evidence type="ECO:0000259" key="2">
    <source>
        <dbReference type="Pfam" id="PF14534"/>
    </source>
</evidence>
<dbReference type="InParanoid" id="Q01SF3"/>
<dbReference type="STRING" id="234267.Acid_6493"/>
<proteinExistence type="predicted"/>
<accession>Q01SF3</accession>
<dbReference type="InterPro" id="IPR011944">
    <property type="entry name" value="Steroid_delta5-4_isomerase"/>
</dbReference>
<evidence type="ECO:0000313" key="3">
    <source>
        <dbReference type="EMBL" id="ABJ87417.1"/>
    </source>
</evidence>
<dbReference type="KEGG" id="sus:Acid_6493"/>
<dbReference type="OrthoDB" id="120856at2"/>
<keyword evidence="1" id="KW-0732">Signal</keyword>
<feature type="chain" id="PRO_5004162538" description="DUF4440 domain-containing protein" evidence="1">
    <location>
        <begin position="17"/>
        <end position="138"/>
    </location>
</feature>
<evidence type="ECO:0000256" key="1">
    <source>
        <dbReference type="SAM" id="SignalP"/>
    </source>
</evidence>
<feature type="signal peptide" evidence="1">
    <location>
        <begin position="1"/>
        <end position="16"/>
    </location>
</feature>
<dbReference type="Gene3D" id="3.10.450.50">
    <property type="match status" value="1"/>
</dbReference>
<dbReference type="InterPro" id="IPR027843">
    <property type="entry name" value="DUF4440"/>
</dbReference>
<sequence precursor="true">MLRWLLVLLCAPLLFAQGDEVRKLLMDSQEAWNRADLVAFSSYYDDSPDTTFIGREVTHGGPKEVLARYRRGYPTPEKMGTLTFSEIEVRPLGDGYALAHGKFALKRTAAGGSDSTGRFTLVLRRTPQGWRIIHDHSS</sequence>
<name>Q01SF3_SOLUE</name>
<protein>
    <recommendedName>
        <fullName evidence="2">DUF4440 domain-containing protein</fullName>
    </recommendedName>
</protein>
<dbReference type="Pfam" id="PF14534">
    <property type="entry name" value="DUF4440"/>
    <property type="match status" value="1"/>
</dbReference>
<dbReference type="InterPro" id="IPR032710">
    <property type="entry name" value="NTF2-like_dom_sf"/>
</dbReference>
<organism evidence="3">
    <name type="scientific">Solibacter usitatus (strain Ellin6076)</name>
    <dbReference type="NCBI Taxonomy" id="234267"/>
    <lineage>
        <taxon>Bacteria</taxon>
        <taxon>Pseudomonadati</taxon>
        <taxon>Acidobacteriota</taxon>
        <taxon>Terriglobia</taxon>
        <taxon>Bryobacterales</taxon>
        <taxon>Solibacteraceae</taxon>
        <taxon>Candidatus Solibacter</taxon>
    </lineage>
</organism>
<reference evidence="3" key="1">
    <citation type="submission" date="2006-10" db="EMBL/GenBank/DDBJ databases">
        <title>Complete sequence of Solibacter usitatus Ellin6076.</title>
        <authorList>
            <consortium name="US DOE Joint Genome Institute"/>
            <person name="Copeland A."/>
            <person name="Lucas S."/>
            <person name="Lapidus A."/>
            <person name="Barry K."/>
            <person name="Detter J.C."/>
            <person name="Glavina del Rio T."/>
            <person name="Hammon N."/>
            <person name="Israni S."/>
            <person name="Dalin E."/>
            <person name="Tice H."/>
            <person name="Pitluck S."/>
            <person name="Thompson L.S."/>
            <person name="Brettin T."/>
            <person name="Bruce D."/>
            <person name="Han C."/>
            <person name="Tapia R."/>
            <person name="Gilna P."/>
            <person name="Schmutz J."/>
            <person name="Larimer F."/>
            <person name="Land M."/>
            <person name="Hauser L."/>
            <person name="Kyrpides N."/>
            <person name="Mikhailova N."/>
            <person name="Janssen P.H."/>
            <person name="Kuske C.R."/>
            <person name="Richardson P."/>
        </authorList>
    </citation>
    <scope>NUCLEOTIDE SEQUENCE</scope>
    <source>
        <strain evidence="3">Ellin6076</strain>
    </source>
</reference>
<dbReference type="eggNOG" id="COG4319">
    <property type="taxonomic scope" value="Bacteria"/>
</dbReference>
<gene>
    <name evidence="3" type="ordered locus">Acid_6493</name>
</gene>
<dbReference type="SUPFAM" id="SSF54427">
    <property type="entry name" value="NTF2-like"/>
    <property type="match status" value="1"/>
</dbReference>